<dbReference type="AlphaFoldDB" id="A0A6I4HUP6"/>
<reference evidence="2 3" key="1">
    <citation type="submission" date="2020-12" db="EMBL/GenBank/DDBJ databases">
        <title>HMF7856_wgs.fasta genome submission.</title>
        <authorList>
            <person name="Kang H."/>
            <person name="Kim H."/>
            <person name="Joh K."/>
        </authorList>
    </citation>
    <scope>NUCLEOTIDE SEQUENCE [LARGE SCALE GENOMIC DNA]</scope>
    <source>
        <strain evidence="2 3">HMF7856</strain>
    </source>
</reference>
<gene>
    <name evidence="2" type="ORF">GO620_001595</name>
</gene>
<dbReference type="EMBL" id="CP066775">
    <property type="protein sequence ID" value="QQL50173.1"/>
    <property type="molecule type" value="Genomic_DNA"/>
</dbReference>
<dbReference type="KEGG" id="mgik:GO620_001595"/>
<feature type="domain" description="Helix-turn-helix" evidence="1">
    <location>
        <begin position="56"/>
        <end position="99"/>
    </location>
</feature>
<name>A0A6I4HUP6_9SPHI</name>
<dbReference type="InterPro" id="IPR041657">
    <property type="entry name" value="HTH_17"/>
</dbReference>
<evidence type="ECO:0000259" key="1">
    <source>
        <dbReference type="Pfam" id="PF12728"/>
    </source>
</evidence>
<proteinExistence type="predicted"/>
<sequence length="105" mass="12183">MEKALQRFPEQGKIFRDQLITVGDLLDFKNQLLGDIKLLITDQLSRKGKKWIKAIEVRKLLNISSGKLQYLRDNGKIPYTKLGQVTYYDADKIETLMETETIIKP</sequence>
<evidence type="ECO:0000313" key="3">
    <source>
        <dbReference type="Proteomes" id="UP000429232"/>
    </source>
</evidence>
<evidence type="ECO:0000313" key="2">
    <source>
        <dbReference type="EMBL" id="QQL50173.1"/>
    </source>
</evidence>
<dbReference type="Pfam" id="PF12728">
    <property type="entry name" value="HTH_17"/>
    <property type="match status" value="1"/>
</dbReference>
<dbReference type="PANTHER" id="PTHR34585:SF22">
    <property type="entry name" value="HELIX-TURN-HELIX DOMAIN-CONTAINING PROTEIN"/>
    <property type="match status" value="1"/>
</dbReference>
<accession>A0A6I4HUP6</accession>
<organism evidence="2 3">
    <name type="scientific">Mucilaginibacter ginkgonis</name>
    <dbReference type="NCBI Taxonomy" id="2682091"/>
    <lineage>
        <taxon>Bacteria</taxon>
        <taxon>Pseudomonadati</taxon>
        <taxon>Bacteroidota</taxon>
        <taxon>Sphingobacteriia</taxon>
        <taxon>Sphingobacteriales</taxon>
        <taxon>Sphingobacteriaceae</taxon>
        <taxon>Mucilaginibacter</taxon>
    </lineage>
</organism>
<dbReference type="Proteomes" id="UP000429232">
    <property type="component" value="Chromosome"/>
</dbReference>
<protein>
    <submittedName>
        <fullName evidence="2">Helix-turn-helix domain-containing protein</fullName>
    </submittedName>
</protein>
<keyword evidence="3" id="KW-1185">Reference proteome</keyword>
<dbReference type="PANTHER" id="PTHR34585">
    <property type="match status" value="1"/>
</dbReference>
<dbReference type="RefSeq" id="WP_157522889.1">
    <property type="nucleotide sequence ID" value="NZ_CP066775.1"/>
</dbReference>